<dbReference type="RefSeq" id="WP_156058796.1">
    <property type="nucleotide sequence ID" value="NZ_JBEYBD010000003.1"/>
</dbReference>
<comment type="caution">
    <text evidence="4">The sequence shown here is derived from an EMBL/GenBank/DDBJ whole genome shotgun (WGS) entry which is preliminary data.</text>
</comment>
<dbReference type="EMBL" id="JBEYBF010000002">
    <property type="protein sequence ID" value="MEU1951101.1"/>
    <property type="molecule type" value="Genomic_DNA"/>
</dbReference>
<reference evidence="4 5" key="1">
    <citation type="submission" date="2024-06" db="EMBL/GenBank/DDBJ databases">
        <title>The Natural Products Discovery Center: Release of the First 8490 Sequenced Strains for Exploring Actinobacteria Biosynthetic Diversity.</title>
        <authorList>
            <person name="Kalkreuter E."/>
            <person name="Kautsar S.A."/>
            <person name="Yang D."/>
            <person name="Bader C.D."/>
            <person name="Teijaro C.N."/>
            <person name="Fluegel L."/>
            <person name="Davis C.M."/>
            <person name="Simpson J.R."/>
            <person name="Lauterbach L."/>
            <person name="Steele A.D."/>
            <person name="Gui C."/>
            <person name="Meng S."/>
            <person name="Li G."/>
            <person name="Viehrig K."/>
            <person name="Ye F."/>
            <person name="Su P."/>
            <person name="Kiefer A.F."/>
            <person name="Nichols A."/>
            <person name="Cepeda A.J."/>
            <person name="Yan W."/>
            <person name="Fan B."/>
            <person name="Jiang Y."/>
            <person name="Adhikari A."/>
            <person name="Zheng C.-J."/>
            <person name="Schuster L."/>
            <person name="Cowan T.M."/>
            <person name="Smanski M.J."/>
            <person name="Chevrette M.G."/>
            <person name="De Carvalho L.P.S."/>
            <person name="Shen B."/>
        </authorList>
    </citation>
    <scope>NUCLEOTIDE SEQUENCE [LARGE SCALE GENOMIC DNA]</scope>
    <source>
        <strain evidence="4 5">NPDC019708</strain>
    </source>
</reference>
<dbReference type="PROSITE" id="PS50887">
    <property type="entry name" value="GGDEF"/>
    <property type="match status" value="1"/>
</dbReference>
<dbReference type="PROSITE" id="PS50113">
    <property type="entry name" value="PAC"/>
    <property type="match status" value="1"/>
</dbReference>
<dbReference type="InterPro" id="IPR000700">
    <property type="entry name" value="PAS-assoc_C"/>
</dbReference>
<dbReference type="InterPro" id="IPR043128">
    <property type="entry name" value="Rev_trsase/Diguanyl_cyclase"/>
</dbReference>
<dbReference type="InterPro" id="IPR013656">
    <property type="entry name" value="PAS_4"/>
</dbReference>
<dbReference type="Gene3D" id="3.30.450.20">
    <property type="entry name" value="PAS domain"/>
    <property type="match status" value="1"/>
</dbReference>
<keyword evidence="4" id="KW-0548">Nucleotidyltransferase</keyword>
<dbReference type="InterPro" id="IPR000160">
    <property type="entry name" value="GGDEF_dom"/>
</dbReference>
<accession>A0ABV2WJP6</accession>
<dbReference type="SMART" id="SM00091">
    <property type="entry name" value="PAS"/>
    <property type="match status" value="1"/>
</dbReference>
<dbReference type="Pfam" id="PF08448">
    <property type="entry name" value="PAS_4"/>
    <property type="match status" value="1"/>
</dbReference>
<gene>
    <name evidence="4" type="ORF">ABZ510_04510</name>
</gene>
<dbReference type="InterPro" id="IPR035965">
    <property type="entry name" value="PAS-like_dom_sf"/>
</dbReference>
<dbReference type="Proteomes" id="UP001550628">
    <property type="component" value="Unassembled WGS sequence"/>
</dbReference>
<dbReference type="SUPFAM" id="SSF55073">
    <property type="entry name" value="Nucleotide cyclase"/>
    <property type="match status" value="1"/>
</dbReference>
<sequence>MDERRGVMDGSGHDELVRSWSRALRAPGDSAPADPAADQFLHWLVDDLAKALTSTRFDATAGARVGAALATVEVGVDDVPAVSAPILWGLVEPDAGPTAVTRMSILLTKLGEGYGAHRQQRFAAHHAEQVEPTRQSDARYRVVFENAAVAIAVGDTNGVLLDANQKLADMIGVPVDELRGISVYEFAHPEDRERIRRLVYEKLVPKRGGTVKLEQQIGRVDGSYGWASFSITFVEGAAGHPNYLLAVGEDVTEQHRMRQELHRQARHDPLTGLPNRRQLLERLDTVMNEAGGHEQIGLCFVDLDRFKHINDRYGHGTGDRVLTAVADRLHTSVQDMDCLVARIGGDEFVALVPPPVDAWKMGRVADSLLGALTDPVTTNSHRVQVSASIGAVLTTVQSGQAETLIDAADTGLYRAKNNGKAQWVLHMLADGVVTEAEPYLDPDQLNRYIPTEDLPDSDS</sequence>
<dbReference type="EC" id="2.7.7.65" evidence="4"/>
<dbReference type="NCBIfam" id="TIGR00254">
    <property type="entry name" value="GGDEF"/>
    <property type="match status" value="1"/>
</dbReference>
<evidence type="ECO:0000259" key="1">
    <source>
        <dbReference type="PROSITE" id="PS50112"/>
    </source>
</evidence>
<evidence type="ECO:0000259" key="2">
    <source>
        <dbReference type="PROSITE" id="PS50113"/>
    </source>
</evidence>
<dbReference type="GeneID" id="96245731"/>
<dbReference type="PANTHER" id="PTHR44757:SF2">
    <property type="entry name" value="BIOFILM ARCHITECTURE MAINTENANCE PROTEIN MBAA"/>
    <property type="match status" value="1"/>
</dbReference>
<feature type="domain" description="PAS" evidence="1">
    <location>
        <begin position="136"/>
        <end position="207"/>
    </location>
</feature>
<protein>
    <submittedName>
        <fullName evidence="4">Diguanylate cyclase</fullName>
        <ecNumber evidence="4">2.7.7.65</ecNumber>
    </submittedName>
</protein>
<dbReference type="SMART" id="SM00267">
    <property type="entry name" value="GGDEF"/>
    <property type="match status" value="1"/>
</dbReference>
<dbReference type="GO" id="GO:0052621">
    <property type="term" value="F:diguanylate cyclase activity"/>
    <property type="evidence" value="ECO:0007669"/>
    <property type="project" value="UniProtKB-EC"/>
</dbReference>
<dbReference type="CDD" id="cd00130">
    <property type="entry name" value="PAS"/>
    <property type="match status" value="1"/>
</dbReference>
<dbReference type="Pfam" id="PF00990">
    <property type="entry name" value="GGDEF"/>
    <property type="match status" value="1"/>
</dbReference>
<evidence type="ECO:0000313" key="4">
    <source>
        <dbReference type="EMBL" id="MEU1951101.1"/>
    </source>
</evidence>
<organism evidence="4 5">
    <name type="scientific">Nocardia rhamnosiphila</name>
    <dbReference type="NCBI Taxonomy" id="426716"/>
    <lineage>
        <taxon>Bacteria</taxon>
        <taxon>Bacillati</taxon>
        <taxon>Actinomycetota</taxon>
        <taxon>Actinomycetes</taxon>
        <taxon>Mycobacteriales</taxon>
        <taxon>Nocardiaceae</taxon>
        <taxon>Nocardia</taxon>
    </lineage>
</organism>
<keyword evidence="5" id="KW-1185">Reference proteome</keyword>
<dbReference type="SUPFAM" id="SSF55785">
    <property type="entry name" value="PYP-like sensor domain (PAS domain)"/>
    <property type="match status" value="1"/>
</dbReference>
<dbReference type="NCBIfam" id="TIGR00229">
    <property type="entry name" value="sensory_box"/>
    <property type="match status" value="1"/>
</dbReference>
<dbReference type="PROSITE" id="PS50112">
    <property type="entry name" value="PAS"/>
    <property type="match status" value="1"/>
</dbReference>
<evidence type="ECO:0000259" key="3">
    <source>
        <dbReference type="PROSITE" id="PS50887"/>
    </source>
</evidence>
<proteinExistence type="predicted"/>
<name>A0ABV2WJP6_9NOCA</name>
<dbReference type="InterPro" id="IPR052155">
    <property type="entry name" value="Biofilm_reg_signaling"/>
</dbReference>
<keyword evidence="4" id="KW-0808">Transferase</keyword>
<evidence type="ECO:0000313" key="5">
    <source>
        <dbReference type="Proteomes" id="UP001550628"/>
    </source>
</evidence>
<dbReference type="InterPro" id="IPR000014">
    <property type="entry name" value="PAS"/>
</dbReference>
<dbReference type="InterPro" id="IPR029787">
    <property type="entry name" value="Nucleotide_cyclase"/>
</dbReference>
<dbReference type="PANTHER" id="PTHR44757">
    <property type="entry name" value="DIGUANYLATE CYCLASE DGCP"/>
    <property type="match status" value="1"/>
</dbReference>
<dbReference type="CDD" id="cd01949">
    <property type="entry name" value="GGDEF"/>
    <property type="match status" value="1"/>
</dbReference>
<dbReference type="Gene3D" id="3.30.70.270">
    <property type="match status" value="1"/>
</dbReference>
<feature type="domain" description="PAC" evidence="2">
    <location>
        <begin position="211"/>
        <end position="263"/>
    </location>
</feature>
<feature type="domain" description="GGDEF" evidence="3">
    <location>
        <begin position="294"/>
        <end position="428"/>
    </location>
</feature>
<dbReference type="SMART" id="SM00086">
    <property type="entry name" value="PAC"/>
    <property type="match status" value="1"/>
</dbReference>
<dbReference type="InterPro" id="IPR001610">
    <property type="entry name" value="PAC"/>
</dbReference>